<feature type="domain" description="Transposase DDE" evidence="3">
    <location>
        <begin position="338"/>
        <end position="457"/>
    </location>
</feature>
<feature type="region of interest" description="Disordered" evidence="1">
    <location>
        <begin position="185"/>
        <end position="223"/>
    </location>
</feature>
<evidence type="ECO:0000259" key="3">
    <source>
        <dbReference type="Pfam" id="PF13751"/>
    </source>
</evidence>
<dbReference type="Pfam" id="PF13751">
    <property type="entry name" value="DDE_Tnp_1_6"/>
    <property type="match status" value="1"/>
</dbReference>
<dbReference type="RefSeq" id="WP_317904083.1">
    <property type="nucleotide sequence ID" value="NZ_JAIRBC010000074.1"/>
</dbReference>
<dbReference type="InterPro" id="IPR047629">
    <property type="entry name" value="IS1182_transpos"/>
</dbReference>
<proteinExistence type="predicted"/>
<feature type="compositionally biased region" description="Basic and acidic residues" evidence="1">
    <location>
        <begin position="201"/>
        <end position="214"/>
    </location>
</feature>
<dbReference type="AlphaFoldDB" id="A0AAE3EXH9"/>
<evidence type="ECO:0000256" key="1">
    <source>
        <dbReference type="SAM" id="MobiDB-lite"/>
    </source>
</evidence>
<reference evidence="4" key="1">
    <citation type="submission" date="2023-02" db="EMBL/GenBank/DDBJ databases">
        <title>Genome of Flavobacteriaceae gen. nov. sp. strain F89.</title>
        <authorList>
            <person name="Wang Y."/>
        </authorList>
    </citation>
    <scope>NUCLEOTIDE SEQUENCE</scope>
    <source>
        <strain evidence="4">F89</strain>
    </source>
</reference>
<dbReference type="Proteomes" id="UP001200642">
    <property type="component" value="Unassembled WGS sequence"/>
</dbReference>
<organism evidence="4 5">
    <name type="scientific">Cerina litoralis</name>
    <dbReference type="NCBI Taxonomy" id="2874477"/>
    <lineage>
        <taxon>Bacteria</taxon>
        <taxon>Pseudomonadati</taxon>
        <taxon>Bacteroidota</taxon>
        <taxon>Flavobacteriia</taxon>
        <taxon>Flavobacteriales</taxon>
        <taxon>Flavobacteriaceae</taxon>
        <taxon>Cerina</taxon>
    </lineage>
</organism>
<evidence type="ECO:0000313" key="5">
    <source>
        <dbReference type="Proteomes" id="UP001200642"/>
    </source>
</evidence>
<sequence>MKHIKGKDRRQSSLFPVSLEDAIDNENTVRALDNFVNGLDMEKLGFKVHFPENGRPAYHPATLLKLYIYGYMNKVRSSRQLEKECRRNIEVMWLLECLVPDHNTISNFRKDNPKAIKMVFRATVEIARNFGLIGATLIAGDSTKLRAQNSKKNNYNQKKIDRHIAYIDKKLAEYQGQLEKGDGDRKEVKGEIEKHRKRKQGYRELERKLGESGKEQISTSDPESRHMIVRNNITEVAYNLQSTVDARHCIPIDYKVTGNNDTKAMGNMLRRAKTILRTNGFTALYDKGYHTGSEFKTAHDLGIATLVAVPDIGRASRAPDPAYNAEHFEYDGKEDTYTCPQGHVLKSNGSRYKARNYFFKQYKTKSCRTCPVRGLCTTAKQNGKIIQRSEFKEFVDKNDERMAGNQELYKRRQAIVEHPFGTIKRQWGFDHIMTKRTRARASADVGLIFIAYNLKRILNLIGKKANIPVHRALNAILRAAERISGRPRPICRPKIIAAHFGPLSAKSLIFDYI</sequence>
<keyword evidence="5" id="KW-1185">Reference proteome</keyword>
<feature type="compositionally biased region" description="Basic and acidic residues" evidence="1">
    <location>
        <begin position="185"/>
        <end position="194"/>
    </location>
</feature>
<dbReference type="NCBIfam" id="NF033551">
    <property type="entry name" value="transpos_IS1182"/>
    <property type="match status" value="1"/>
</dbReference>
<name>A0AAE3EXH9_9FLAO</name>
<dbReference type="InterPro" id="IPR025668">
    <property type="entry name" value="Tnp_DDE_dom"/>
</dbReference>
<dbReference type="Pfam" id="PF05598">
    <property type="entry name" value="DUF772"/>
    <property type="match status" value="1"/>
</dbReference>
<accession>A0AAE3EXH9</accession>
<dbReference type="PANTHER" id="PTHR33408:SF2">
    <property type="entry name" value="TRANSPOSASE DDE DOMAIN-CONTAINING PROTEIN"/>
    <property type="match status" value="1"/>
</dbReference>
<feature type="domain" description="Transposase InsH N-terminal" evidence="2">
    <location>
        <begin position="18"/>
        <end position="110"/>
    </location>
</feature>
<gene>
    <name evidence="4" type="ORF">K8352_19475</name>
</gene>
<protein>
    <submittedName>
        <fullName evidence="4">IS1182 family transposase</fullName>
    </submittedName>
</protein>
<dbReference type="InterPro" id="IPR008490">
    <property type="entry name" value="Transposase_InsH_N"/>
</dbReference>
<evidence type="ECO:0000313" key="4">
    <source>
        <dbReference type="EMBL" id="MCG2462950.1"/>
    </source>
</evidence>
<evidence type="ECO:0000259" key="2">
    <source>
        <dbReference type="Pfam" id="PF05598"/>
    </source>
</evidence>
<dbReference type="PANTHER" id="PTHR33408">
    <property type="entry name" value="TRANSPOSASE"/>
    <property type="match status" value="1"/>
</dbReference>
<dbReference type="EMBL" id="JAIRBC010000074">
    <property type="protein sequence ID" value="MCG2462950.1"/>
    <property type="molecule type" value="Genomic_DNA"/>
</dbReference>
<comment type="caution">
    <text evidence="4">The sequence shown here is derived from an EMBL/GenBank/DDBJ whole genome shotgun (WGS) entry which is preliminary data.</text>
</comment>